<name>A0A7R8VMU7_TIMDO</name>
<evidence type="ECO:0000313" key="1">
    <source>
        <dbReference type="EMBL" id="CAD7201211.1"/>
    </source>
</evidence>
<dbReference type="EMBL" id="OA568153">
    <property type="protein sequence ID" value="CAD7201211.1"/>
    <property type="molecule type" value="Genomic_DNA"/>
</dbReference>
<protein>
    <submittedName>
        <fullName evidence="1">Uncharacterized protein</fullName>
    </submittedName>
</protein>
<proteinExistence type="predicted"/>
<sequence length="353" mass="39734">MKGKEEECDTHESWITSLLVAFFGWDEQLRTPRSPQDSFSGTLLLAVAKLGLFPKHIRRISGESTVDSRYAHSHVHQLQSNLARSQNTYAGYLVSRLLTLGTPIQSRTPGIGLVAVKLGSFPKRLLRKSGELAVASKYAHSVTYTRYRVKVMKDNDKLEEMRYYVEETLIPAYMKPRCYCIPILLMSQFFLMFGTRFKGRIILGATFVVDWITDDAKAQYLAEILRGPALAVLQNISEPTRLDYDALTSALVLRFGDKHLRHLYHAQLKNRVQRPNESLAELAADVERLSQLALEGCPADTRDVITVGAFLDAISDREVQQTVRVAGLRTMREALARALEVESPKLLQGPRGV</sequence>
<dbReference type="PANTHER" id="PTHR45823">
    <property type="entry name" value="T-SNARE COILED-COIL HOMOLOGY DOMAIN-CONTAINING PROTEIN"/>
    <property type="match status" value="1"/>
</dbReference>
<organism evidence="1">
    <name type="scientific">Timema douglasi</name>
    <name type="common">Walking stick</name>
    <dbReference type="NCBI Taxonomy" id="61478"/>
    <lineage>
        <taxon>Eukaryota</taxon>
        <taxon>Metazoa</taxon>
        <taxon>Ecdysozoa</taxon>
        <taxon>Arthropoda</taxon>
        <taxon>Hexapoda</taxon>
        <taxon>Insecta</taxon>
        <taxon>Pterygota</taxon>
        <taxon>Neoptera</taxon>
        <taxon>Polyneoptera</taxon>
        <taxon>Phasmatodea</taxon>
        <taxon>Timematodea</taxon>
        <taxon>Timematoidea</taxon>
        <taxon>Timematidae</taxon>
        <taxon>Timema</taxon>
    </lineage>
</organism>
<gene>
    <name evidence="1" type="ORF">TDIB3V08_LOCUS7414</name>
</gene>
<dbReference type="AlphaFoldDB" id="A0A7R8VMU7"/>
<reference evidence="1" key="1">
    <citation type="submission" date="2020-11" db="EMBL/GenBank/DDBJ databases">
        <authorList>
            <person name="Tran Van P."/>
        </authorList>
    </citation>
    <scope>NUCLEOTIDE SEQUENCE</scope>
</reference>
<dbReference type="PANTHER" id="PTHR45823:SF1">
    <property type="entry name" value="T-SNARE COILED-COIL HOMOLOGY DOMAIN-CONTAINING PROTEIN"/>
    <property type="match status" value="1"/>
</dbReference>
<accession>A0A7R8VMU7</accession>